<dbReference type="Proteomes" id="UP000256695">
    <property type="component" value="Unassembled WGS sequence"/>
</dbReference>
<evidence type="ECO:0000313" key="1">
    <source>
        <dbReference type="EMBL" id="RDU72455.1"/>
    </source>
</evidence>
<name>A0A3D8J5M8_9HELI</name>
<reference evidence="1 2" key="1">
    <citation type="submission" date="2018-04" db="EMBL/GenBank/DDBJ databases">
        <title>Novel Campyloabacter and Helicobacter Species and Strains.</title>
        <authorList>
            <person name="Mannion A.J."/>
            <person name="Shen Z."/>
            <person name="Fox J.G."/>
        </authorList>
    </citation>
    <scope>NUCLEOTIDE SEQUENCE [LARGE SCALE GENOMIC DNA]</scope>
    <source>
        <strain evidence="1 2">MIT 04-9362</strain>
    </source>
</reference>
<sequence length="64" mass="7484">MSENLDQFDIKLNEELQNLQECQKNKNLDSCLKCENIMECELRKGYVKAVYESMNKGQGGDFEF</sequence>
<comment type="caution">
    <text evidence="1">The sequence shown here is derived from an EMBL/GenBank/DDBJ whole genome shotgun (WGS) entry which is preliminary data.</text>
</comment>
<gene>
    <name evidence="1" type="ORF">CQA57_06840</name>
</gene>
<evidence type="ECO:0000313" key="2">
    <source>
        <dbReference type="Proteomes" id="UP000256695"/>
    </source>
</evidence>
<dbReference type="RefSeq" id="WP_115579494.1">
    <property type="nucleotide sequence ID" value="NZ_NXLX01000020.1"/>
</dbReference>
<organism evidence="1 2">
    <name type="scientific">Helicobacter anseris</name>
    <dbReference type="NCBI Taxonomy" id="375926"/>
    <lineage>
        <taxon>Bacteria</taxon>
        <taxon>Pseudomonadati</taxon>
        <taxon>Campylobacterota</taxon>
        <taxon>Epsilonproteobacteria</taxon>
        <taxon>Campylobacterales</taxon>
        <taxon>Helicobacteraceae</taxon>
        <taxon>Helicobacter</taxon>
    </lineage>
</organism>
<proteinExistence type="predicted"/>
<dbReference type="EMBL" id="NXLX01000020">
    <property type="protein sequence ID" value="RDU72455.1"/>
    <property type="molecule type" value="Genomic_DNA"/>
</dbReference>
<keyword evidence="2" id="KW-1185">Reference proteome</keyword>
<accession>A0A3D8J5M8</accession>
<dbReference type="AlphaFoldDB" id="A0A3D8J5M8"/>
<dbReference type="OrthoDB" id="5334833at2"/>
<protein>
    <submittedName>
        <fullName evidence="1">Uncharacterized protein</fullName>
    </submittedName>
</protein>